<feature type="region of interest" description="Disordered" evidence="9">
    <location>
        <begin position="102"/>
        <end position="132"/>
    </location>
</feature>
<keyword evidence="2" id="KW-1003">Cell membrane</keyword>
<evidence type="ECO:0000313" key="12">
    <source>
        <dbReference type="Proteomes" id="UP001370490"/>
    </source>
</evidence>
<keyword evidence="3" id="KW-0336">GPI-anchor</keyword>
<feature type="domain" description="X8" evidence="10">
    <location>
        <begin position="245"/>
        <end position="328"/>
    </location>
</feature>
<dbReference type="PRINTS" id="PR01217">
    <property type="entry name" value="PRICHEXTENSN"/>
</dbReference>
<keyword evidence="6" id="KW-1015">Disulfide bond</keyword>
<dbReference type="Pfam" id="PF07983">
    <property type="entry name" value="X8"/>
    <property type="match status" value="1"/>
</dbReference>
<evidence type="ECO:0000256" key="7">
    <source>
        <dbReference type="ARBA" id="ARBA00023180"/>
    </source>
</evidence>
<sequence length="344" mass="36798">MKRIRDSVSICILVLHWYFAAISFTTCDARKSIPPFRVQRHSRNSLLRSSKNFKALKRFDINPMLDSTNTGPYGVSSPFSLPPYDSLAPIPLPENTPPFCVYPPFTPQTPPAPTTIPAPSGGGSGGSFPTATPPPPPYFFLVPFPFQSPPPSPSESTPTPNPPVNVPSPSPPESVPSPPIYNPNPNPTPSPPMSGTSPPYFEPSPPSYIPSPPSYVPSPRVFQPPVVYPPPTAPPPPPTSQGLALWCVAKPSVPDPIIQEAMNYACGSGADCSSIQPDGPCFQPDTLLAHASFAFNSYWQRTKVAGGTCEFGGTAILVTVDPSKTHVLMGATLFTIDSYDEVEE</sequence>
<evidence type="ECO:0000256" key="4">
    <source>
        <dbReference type="ARBA" id="ARBA00022729"/>
    </source>
</evidence>
<evidence type="ECO:0000256" key="6">
    <source>
        <dbReference type="ARBA" id="ARBA00023157"/>
    </source>
</evidence>
<dbReference type="PANTHER" id="PTHR31044:SF28">
    <property type="entry name" value="CARBOHYDRATE-BINDING X8 DOMAIN SUPERFAMILY PROTEIN"/>
    <property type="match status" value="1"/>
</dbReference>
<feature type="non-terminal residue" evidence="11">
    <location>
        <position position="344"/>
    </location>
</feature>
<name>A0AAN8W736_9MAGN</name>
<keyword evidence="7" id="KW-0325">Glycoprotein</keyword>
<evidence type="ECO:0000256" key="2">
    <source>
        <dbReference type="ARBA" id="ARBA00022475"/>
    </source>
</evidence>
<evidence type="ECO:0000256" key="5">
    <source>
        <dbReference type="ARBA" id="ARBA00023136"/>
    </source>
</evidence>
<evidence type="ECO:0000256" key="9">
    <source>
        <dbReference type="SAM" id="MobiDB-lite"/>
    </source>
</evidence>
<dbReference type="PANTHER" id="PTHR31044">
    <property type="entry name" value="BETA-1,3 GLUCANASE"/>
    <property type="match status" value="1"/>
</dbReference>
<evidence type="ECO:0000256" key="8">
    <source>
        <dbReference type="ARBA" id="ARBA00023288"/>
    </source>
</evidence>
<dbReference type="GO" id="GO:0005886">
    <property type="term" value="C:plasma membrane"/>
    <property type="evidence" value="ECO:0007669"/>
    <property type="project" value="UniProtKB-SubCell"/>
</dbReference>
<dbReference type="EMBL" id="JBAMMX010000001">
    <property type="protein sequence ID" value="KAK6947195.1"/>
    <property type="molecule type" value="Genomic_DNA"/>
</dbReference>
<feature type="region of interest" description="Disordered" evidence="9">
    <location>
        <begin position="149"/>
        <end position="204"/>
    </location>
</feature>
<organism evidence="11 12">
    <name type="scientific">Dillenia turbinata</name>
    <dbReference type="NCBI Taxonomy" id="194707"/>
    <lineage>
        <taxon>Eukaryota</taxon>
        <taxon>Viridiplantae</taxon>
        <taxon>Streptophyta</taxon>
        <taxon>Embryophyta</taxon>
        <taxon>Tracheophyta</taxon>
        <taxon>Spermatophyta</taxon>
        <taxon>Magnoliopsida</taxon>
        <taxon>eudicotyledons</taxon>
        <taxon>Gunneridae</taxon>
        <taxon>Pentapetalae</taxon>
        <taxon>Dilleniales</taxon>
        <taxon>Dilleniaceae</taxon>
        <taxon>Dillenia</taxon>
    </lineage>
</organism>
<evidence type="ECO:0000256" key="3">
    <source>
        <dbReference type="ARBA" id="ARBA00022622"/>
    </source>
</evidence>
<dbReference type="GO" id="GO:0009506">
    <property type="term" value="C:plasmodesma"/>
    <property type="evidence" value="ECO:0007669"/>
    <property type="project" value="UniProtKB-ARBA"/>
</dbReference>
<accession>A0AAN8W736</accession>
<feature type="compositionally biased region" description="Pro residues" evidence="9">
    <location>
        <begin position="102"/>
        <end position="116"/>
    </location>
</feature>
<keyword evidence="4" id="KW-0732">Signal</keyword>
<dbReference type="AlphaFoldDB" id="A0AAN8W736"/>
<dbReference type="GO" id="GO:0098552">
    <property type="term" value="C:side of membrane"/>
    <property type="evidence" value="ECO:0007669"/>
    <property type="project" value="UniProtKB-KW"/>
</dbReference>
<dbReference type="InterPro" id="IPR044788">
    <property type="entry name" value="X8_dom_prot"/>
</dbReference>
<comment type="subcellular location">
    <subcellularLocation>
        <location evidence="1">Cell membrane</location>
        <topology evidence="1">Lipid-anchor</topology>
        <topology evidence="1">GPI-anchor</topology>
    </subcellularLocation>
</comment>
<keyword evidence="8" id="KW-0449">Lipoprotein</keyword>
<proteinExistence type="predicted"/>
<evidence type="ECO:0000259" key="10">
    <source>
        <dbReference type="SMART" id="SM00768"/>
    </source>
</evidence>
<dbReference type="InterPro" id="IPR012946">
    <property type="entry name" value="X8"/>
</dbReference>
<gene>
    <name evidence="11" type="ORF">RJ641_000668</name>
</gene>
<evidence type="ECO:0000313" key="11">
    <source>
        <dbReference type="EMBL" id="KAK6947195.1"/>
    </source>
</evidence>
<evidence type="ECO:0000256" key="1">
    <source>
        <dbReference type="ARBA" id="ARBA00004609"/>
    </source>
</evidence>
<feature type="compositionally biased region" description="Pro residues" evidence="9">
    <location>
        <begin position="149"/>
        <end position="192"/>
    </location>
</feature>
<keyword evidence="5" id="KW-0472">Membrane</keyword>
<dbReference type="FunFam" id="1.20.58.1040:FF:000001">
    <property type="entry name" value="Glucan endo-1,3-beta-glucosidase 4"/>
    <property type="match status" value="1"/>
</dbReference>
<protein>
    <submittedName>
        <fullName evidence="11">X8 domain</fullName>
    </submittedName>
</protein>
<dbReference type="SMART" id="SM00768">
    <property type="entry name" value="X8"/>
    <property type="match status" value="1"/>
</dbReference>
<dbReference type="Gene3D" id="1.20.58.1040">
    <property type="match status" value="1"/>
</dbReference>
<keyword evidence="12" id="KW-1185">Reference proteome</keyword>
<dbReference type="Proteomes" id="UP001370490">
    <property type="component" value="Unassembled WGS sequence"/>
</dbReference>
<comment type="caution">
    <text evidence="11">The sequence shown here is derived from an EMBL/GenBank/DDBJ whole genome shotgun (WGS) entry which is preliminary data.</text>
</comment>
<reference evidence="11 12" key="1">
    <citation type="submission" date="2023-12" db="EMBL/GenBank/DDBJ databases">
        <title>A high-quality genome assembly for Dillenia turbinata (Dilleniales).</title>
        <authorList>
            <person name="Chanderbali A."/>
        </authorList>
    </citation>
    <scope>NUCLEOTIDE SEQUENCE [LARGE SCALE GENOMIC DNA]</scope>
    <source>
        <strain evidence="11">LSX21</strain>
        <tissue evidence="11">Leaf</tissue>
    </source>
</reference>